<organism evidence="1 2">
    <name type="scientific">Daphnia pulex</name>
    <name type="common">Water flea</name>
    <dbReference type="NCBI Taxonomy" id="6669"/>
    <lineage>
        <taxon>Eukaryota</taxon>
        <taxon>Metazoa</taxon>
        <taxon>Ecdysozoa</taxon>
        <taxon>Arthropoda</taxon>
        <taxon>Crustacea</taxon>
        <taxon>Branchiopoda</taxon>
        <taxon>Diplostraca</taxon>
        <taxon>Cladocera</taxon>
        <taxon>Anomopoda</taxon>
        <taxon>Daphniidae</taxon>
        <taxon>Daphnia</taxon>
    </lineage>
</organism>
<dbReference type="Proteomes" id="UP000000305">
    <property type="component" value="Unassembled WGS sequence"/>
</dbReference>
<protein>
    <submittedName>
        <fullName evidence="1">Uncharacterized protein</fullName>
    </submittedName>
</protein>
<dbReference type="EMBL" id="GL734144">
    <property type="protein sequence ID" value="EFX61772.1"/>
    <property type="molecule type" value="Genomic_DNA"/>
</dbReference>
<dbReference type="InParanoid" id="E9I2K8"/>
<evidence type="ECO:0000313" key="1">
    <source>
        <dbReference type="EMBL" id="EFX61772.1"/>
    </source>
</evidence>
<dbReference type="HOGENOM" id="CLU_111284_0_0_1"/>
<name>E9I2K8_DAPPU</name>
<dbReference type="AlphaFoldDB" id="E9I2K8"/>
<evidence type="ECO:0000313" key="2">
    <source>
        <dbReference type="Proteomes" id="UP000000305"/>
    </source>
</evidence>
<dbReference type="OrthoDB" id="10343799at2759"/>
<gene>
    <name evidence="1" type="ORF">DAPPUDRAFT_338192</name>
</gene>
<keyword evidence="2" id="KW-1185">Reference proteome</keyword>
<reference evidence="1 2" key="1">
    <citation type="journal article" date="2011" name="Science">
        <title>The ecoresponsive genome of Daphnia pulex.</title>
        <authorList>
            <person name="Colbourne J.K."/>
            <person name="Pfrender M.E."/>
            <person name="Gilbert D."/>
            <person name="Thomas W.K."/>
            <person name="Tucker A."/>
            <person name="Oakley T.H."/>
            <person name="Tokishita S."/>
            <person name="Aerts A."/>
            <person name="Arnold G.J."/>
            <person name="Basu M.K."/>
            <person name="Bauer D.J."/>
            <person name="Caceres C.E."/>
            <person name="Carmel L."/>
            <person name="Casola C."/>
            <person name="Choi J.H."/>
            <person name="Detter J.C."/>
            <person name="Dong Q."/>
            <person name="Dusheyko S."/>
            <person name="Eads B.D."/>
            <person name="Frohlich T."/>
            <person name="Geiler-Samerotte K.A."/>
            <person name="Gerlach D."/>
            <person name="Hatcher P."/>
            <person name="Jogdeo S."/>
            <person name="Krijgsveld J."/>
            <person name="Kriventseva E.V."/>
            <person name="Kultz D."/>
            <person name="Laforsch C."/>
            <person name="Lindquist E."/>
            <person name="Lopez J."/>
            <person name="Manak J.R."/>
            <person name="Muller J."/>
            <person name="Pangilinan J."/>
            <person name="Patwardhan R.P."/>
            <person name="Pitluck S."/>
            <person name="Pritham E.J."/>
            <person name="Rechtsteiner A."/>
            <person name="Rho M."/>
            <person name="Rogozin I.B."/>
            <person name="Sakarya O."/>
            <person name="Salamov A."/>
            <person name="Schaack S."/>
            <person name="Shapiro H."/>
            <person name="Shiga Y."/>
            <person name="Skalitzky C."/>
            <person name="Smith Z."/>
            <person name="Souvorov A."/>
            <person name="Sung W."/>
            <person name="Tang Z."/>
            <person name="Tsuchiya D."/>
            <person name="Tu H."/>
            <person name="Vos H."/>
            <person name="Wang M."/>
            <person name="Wolf Y.I."/>
            <person name="Yamagata H."/>
            <person name="Yamada T."/>
            <person name="Ye Y."/>
            <person name="Shaw J.R."/>
            <person name="Andrews J."/>
            <person name="Crease T.J."/>
            <person name="Tang H."/>
            <person name="Lucas S.M."/>
            <person name="Robertson H.M."/>
            <person name="Bork P."/>
            <person name="Koonin E.V."/>
            <person name="Zdobnov E.M."/>
            <person name="Grigoriev I.V."/>
            <person name="Lynch M."/>
            <person name="Boore J.L."/>
        </authorList>
    </citation>
    <scope>NUCLEOTIDE SEQUENCE [LARGE SCALE GENOMIC DNA]</scope>
</reference>
<accession>E9I2K8</accession>
<proteinExistence type="predicted"/>
<dbReference type="PhylomeDB" id="E9I2K8"/>
<feature type="non-terminal residue" evidence="1">
    <location>
        <position position="162"/>
    </location>
</feature>
<sequence>MNCSEIDQAAEATNVSGMLAEFEEGQDYLETLIEEVVAIIKEDKRFWKIRAMLSELRKAFDSTKKLNSECLEEQLRFEKKLIYYLREATIESTTIDAVCTWIEIEVSKSKVSLLPALVSAVMLSSFEISTEVFRMSKENFLLNSVIFCRWAPLLHRYFTEVD</sequence>
<dbReference type="KEGG" id="dpx:DAPPUDRAFT_338192"/>